<evidence type="ECO:0008006" key="3">
    <source>
        <dbReference type="Google" id="ProtNLM"/>
    </source>
</evidence>
<sequence>MYLERGTAQRCAQRCAEFAGQLRQIQVNAQGLGLIDGFGYLPSGIALAAKFKQKAVDGDYSMDQALADHIAVVQEMQRVFEKIEAMYAASDDSGARGISVSGAAL</sequence>
<keyword evidence="2" id="KW-1185">Reference proteome</keyword>
<organism evidence="1 2">
    <name type="scientific">Rhodococcus maanshanensis</name>
    <dbReference type="NCBI Taxonomy" id="183556"/>
    <lineage>
        <taxon>Bacteria</taxon>
        <taxon>Bacillati</taxon>
        <taxon>Actinomycetota</taxon>
        <taxon>Actinomycetes</taxon>
        <taxon>Mycobacteriales</taxon>
        <taxon>Nocardiaceae</taxon>
        <taxon>Rhodococcus</taxon>
    </lineage>
</organism>
<evidence type="ECO:0000313" key="1">
    <source>
        <dbReference type="EMBL" id="SEL36090.1"/>
    </source>
</evidence>
<reference evidence="2" key="1">
    <citation type="submission" date="2016-10" db="EMBL/GenBank/DDBJ databases">
        <authorList>
            <person name="Varghese N."/>
            <person name="Submissions S."/>
        </authorList>
    </citation>
    <scope>NUCLEOTIDE SEQUENCE [LARGE SCALE GENOMIC DNA]</scope>
    <source>
        <strain evidence="2">DSM 44675</strain>
    </source>
</reference>
<name>A0A1H7PJY5_9NOCA</name>
<dbReference type="Proteomes" id="UP000198677">
    <property type="component" value="Unassembled WGS sequence"/>
</dbReference>
<proteinExistence type="predicted"/>
<evidence type="ECO:0000313" key="2">
    <source>
        <dbReference type="Proteomes" id="UP000198677"/>
    </source>
</evidence>
<dbReference type="EMBL" id="FOAW01000008">
    <property type="protein sequence ID" value="SEL36090.1"/>
    <property type="molecule type" value="Genomic_DNA"/>
</dbReference>
<accession>A0A1H7PJY5</accession>
<dbReference type="AlphaFoldDB" id="A0A1H7PJY5"/>
<protein>
    <recommendedName>
        <fullName evidence="3">Excreted virulence factor EspC, type VII ESX diderm</fullName>
    </recommendedName>
</protein>
<gene>
    <name evidence="1" type="ORF">SAMN05444583_10879</name>
</gene>